<dbReference type="AlphaFoldDB" id="A0AA43T9G1"/>
<dbReference type="RefSeq" id="WP_281162242.1">
    <property type="nucleotide sequence ID" value="NZ_AP027243.1"/>
</dbReference>
<name>A0AA43T9G1_9LACT</name>
<evidence type="ECO:0000256" key="1">
    <source>
        <dbReference type="SAM" id="MobiDB-lite"/>
    </source>
</evidence>
<proteinExistence type="predicted"/>
<accession>A0AA43T9G1</accession>
<reference evidence="2" key="1">
    <citation type="submission" date="2023-04" db="EMBL/GenBank/DDBJ databases">
        <title>Genomic analysis of Lactococcus garvieae isolates.</title>
        <authorList>
            <person name="Zhanghang C."/>
        </authorList>
    </citation>
    <scope>NUCLEOTIDE SEQUENCE</scope>
    <source>
        <strain evidence="2">ZB-1</strain>
    </source>
</reference>
<evidence type="ECO:0000313" key="2">
    <source>
        <dbReference type="EMBL" id="MDH7959554.1"/>
    </source>
</evidence>
<protein>
    <recommendedName>
        <fullName evidence="4">Adenine methyltransferase</fullName>
    </recommendedName>
</protein>
<feature type="compositionally biased region" description="Polar residues" evidence="1">
    <location>
        <begin position="1"/>
        <end position="34"/>
    </location>
</feature>
<organism evidence="2 3">
    <name type="scientific">Lactococcus garvieae</name>
    <dbReference type="NCBI Taxonomy" id="1363"/>
    <lineage>
        <taxon>Bacteria</taxon>
        <taxon>Bacillati</taxon>
        <taxon>Bacillota</taxon>
        <taxon>Bacilli</taxon>
        <taxon>Lactobacillales</taxon>
        <taxon>Streptococcaceae</taxon>
        <taxon>Lactococcus</taxon>
    </lineage>
</organism>
<sequence>MTYNQTAQHSTAQHSTAQHSTAQHSTAQHSTAQAVDNRPFLLAPKTLRPPWSVFWHLHLSIHRNEGNI</sequence>
<evidence type="ECO:0008006" key="4">
    <source>
        <dbReference type="Google" id="ProtNLM"/>
    </source>
</evidence>
<evidence type="ECO:0000313" key="3">
    <source>
        <dbReference type="Proteomes" id="UP001157396"/>
    </source>
</evidence>
<comment type="caution">
    <text evidence="2">The sequence shown here is derived from an EMBL/GenBank/DDBJ whole genome shotgun (WGS) entry which is preliminary data.</text>
</comment>
<gene>
    <name evidence="2" type="ORF">QHR29_03600</name>
</gene>
<dbReference type="Proteomes" id="UP001157396">
    <property type="component" value="Unassembled WGS sequence"/>
</dbReference>
<dbReference type="EMBL" id="JARYTV010000002">
    <property type="protein sequence ID" value="MDH7959554.1"/>
    <property type="molecule type" value="Genomic_DNA"/>
</dbReference>
<feature type="region of interest" description="Disordered" evidence="1">
    <location>
        <begin position="1"/>
        <end position="37"/>
    </location>
</feature>